<dbReference type="Pfam" id="PF04675">
    <property type="entry name" value="DNA_ligase_A_N"/>
    <property type="match status" value="1"/>
</dbReference>
<dbReference type="SUPFAM" id="SSF56091">
    <property type="entry name" value="DNA ligase/mRNA capping enzyme, catalytic domain"/>
    <property type="match status" value="1"/>
</dbReference>
<dbReference type="PROSITE" id="PS00697">
    <property type="entry name" value="DNA_LIGASE_A1"/>
    <property type="match status" value="1"/>
</dbReference>
<dbReference type="GO" id="GO:0006260">
    <property type="term" value="P:DNA replication"/>
    <property type="evidence" value="ECO:0007669"/>
    <property type="project" value="UniProtKB-UniRule"/>
</dbReference>
<evidence type="ECO:0000256" key="11">
    <source>
        <dbReference type="ARBA" id="ARBA00023306"/>
    </source>
</evidence>
<dbReference type="AlphaFoldDB" id="A0AAU8FXW3"/>
<dbReference type="InterPro" id="IPR012309">
    <property type="entry name" value="DNA_ligase_ATP-dep_C"/>
</dbReference>
<dbReference type="InterPro" id="IPR016059">
    <property type="entry name" value="DNA_ligase_ATP-dep_CS"/>
</dbReference>
<dbReference type="PANTHER" id="PTHR45674:SF13">
    <property type="entry name" value="DNA LIGASE-RELATED"/>
    <property type="match status" value="1"/>
</dbReference>
<evidence type="ECO:0000256" key="6">
    <source>
        <dbReference type="ARBA" id="ARBA00022763"/>
    </source>
</evidence>
<dbReference type="Gene3D" id="1.10.3260.10">
    <property type="entry name" value="DNA ligase, ATP-dependent, N-terminal domain"/>
    <property type="match status" value="1"/>
</dbReference>
<dbReference type="Pfam" id="PF01068">
    <property type="entry name" value="DNA_ligase_A_M"/>
    <property type="match status" value="1"/>
</dbReference>
<keyword evidence="2 14" id="KW-0132">Cell division</keyword>
<dbReference type="InterPro" id="IPR012308">
    <property type="entry name" value="DNA_ligase_ATP-dep_N"/>
</dbReference>
<dbReference type="InterPro" id="IPR012340">
    <property type="entry name" value="NA-bd_OB-fold"/>
</dbReference>
<feature type="binding site" evidence="14">
    <location>
        <position position="355"/>
    </location>
    <ligand>
        <name>ATP</name>
        <dbReference type="ChEBI" id="CHEBI:30616"/>
    </ligand>
</feature>
<dbReference type="InterPro" id="IPR050191">
    <property type="entry name" value="ATP-dep_DNA_ligase"/>
</dbReference>
<evidence type="ECO:0000256" key="16">
    <source>
        <dbReference type="RuleBase" id="RU004196"/>
    </source>
</evidence>
<keyword evidence="1 14" id="KW-0436">Ligase</keyword>
<dbReference type="GO" id="GO:0046872">
    <property type="term" value="F:metal ion binding"/>
    <property type="evidence" value="ECO:0007669"/>
    <property type="project" value="UniProtKB-KW"/>
</dbReference>
<gene>
    <name evidence="14" type="primary">lig</name>
    <name evidence="19" type="ORF">ABRQ22_11995</name>
</gene>
<reference evidence="19" key="1">
    <citation type="submission" date="2024-06" db="EMBL/GenBank/DDBJ databases">
        <title>Complete genome sequence of the cellulolytic actinobacterium, Cellulosimicrobium ES-005.</title>
        <authorList>
            <person name="Matthews C.T."/>
            <person name="Underwood K.D."/>
            <person name="Ghanchi K.M."/>
            <person name="Fields S.D."/>
            <person name="Gardner S.G."/>
        </authorList>
    </citation>
    <scope>NUCLEOTIDE SEQUENCE</scope>
    <source>
        <strain evidence="19">ES-005</strain>
    </source>
</reference>
<dbReference type="CDD" id="cd07901">
    <property type="entry name" value="Adenylation_DNA_ligase_Arch_LigB"/>
    <property type="match status" value="1"/>
</dbReference>
<dbReference type="SUPFAM" id="SSF117018">
    <property type="entry name" value="ATP-dependent DNA ligase DNA-binding domain"/>
    <property type="match status" value="1"/>
</dbReference>
<dbReference type="RefSeq" id="WP_353706896.1">
    <property type="nucleotide sequence ID" value="NZ_CP159290.1"/>
</dbReference>
<dbReference type="SUPFAM" id="SSF50249">
    <property type="entry name" value="Nucleic acid-binding proteins"/>
    <property type="match status" value="1"/>
</dbReference>
<evidence type="ECO:0000256" key="15">
    <source>
        <dbReference type="RuleBase" id="RU000617"/>
    </source>
</evidence>
<evidence type="ECO:0000313" key="19">
    <source>
        <dbReference type="EMBL" id="XCH28329.1"/>
    </source>
</evidence>
<evidence type="ECO:0000256" key="12">
    <source>
        <dbReference type="ARBA" id="ARBA00034003"/>
    </source>
</evidence>
<dbReference type="GO" id="GO:0003910">
    <property type="term" value="F:DNA ligase (ATP) activity"/>
    <property type="evidence" value="ECO:0007669"/>
    <property type="project" value="UniProtKB-UniRule"/>
</dbReference>
<dbReference type="HAMAP" id="MF_00407">
    <property type="entry name" value="DNA_ligase"/>
    <property type="match status" value="1"/>
</dbReference>
<dbReference type="GO" id="GO:0006281">
    <property type="term" value="P:DNA repair"/>
    <property type="evidence" value="ECO:0007669"/>
    <property type="project" value="UniProtKB-UniRule"/>
</dbReference>
<dbReference type="InterPro" id="IPR000977">
    <property type="entry name" value="DNA_ligase_ATP-dep"/>
</dbReference>
<dbReference type="CDD" id="cd07972">
    <property type="entry name" value="OBF_DNA_ligase_Arch_LigB"/>
    <property type="match status" value="1"/>
</dbReference>
<dbReference type="GO" id="GO:0005524">
    <property type="term" value="F:ATP binding"/>
    <property type="evidence" value="ECO:0007669"/>
    <property type="project" value="UniProtKB-UniRule"/>
</dbReference>
<name>A0AAU8FXW3_9MICO</name>
<keyword evidence="11 14" id="KW-0131">Cell cycle</keyword>
<feature type="active site" description="N6-AMP-lysine intermediate" evidence="14">
    <location>
        <position position="261"/>
    </location>
</feature>
<evidence type="ECO:0000256" key="7">
    <source>
        <dbReference type="ARBA" id="ARBA00022840"/>
    </source>
</evidence>
<dbReference type="PROSITE" id="PS50160">
    <property type="entry name" value="DNA_LIGASE_A3"/>
    <property type="match status" value="1"/>
</dbReference>
<keyword evidence="9 14" id="KW-0233">DNA recombination</keyword>
<feature type="binding site" evidence="14">
    <location>
        <position position="432"/>
    </location>
    <ligand>
        <name>ATP</name>
        <dbReference type="ChEBI" id="CHEBI:30616"/>
    </ligand>
</feature>
<proteinExistence type="inferred from homology"/>
<evidence type="ECO:0000256" key="3">
    <source>
        <dbReference type="ARBA" id="ARBA00022705"/>
    </source>
</evidence>
<dbReference type="Gene3D" id="3.30.470.30">
    <property type="entry name" value="DNA ligase/mRNA capping enzyme"/>
    <property type="match status" value="1"/>
</dbReference>
<dbReference type="NCBIfam" id="TIGR00574">
    <property type="entry name" value="dnl1"/>
    <property type="match status" value="1"/>
</dbReference>
<dbReference type="GO" id="GO:0003677">
    <property type="term" value="F:DNA binding"/>
    <property type="evidence" value="ECO:0007669"/>
    <property type="project" value="InterPro"/>
</dbReference>
<evidence type="ECO:0000256" key="1">
    <source>
        <dbReference type="ARBA" id="ARBA00022598"/>
    </source>
</evidence>
<keyword evidence="8 14" id="KW-0460">Magnesium</keyword>
<keyword evidence="7 14" id="KW-0067">ATP-binding</keyword>
<evidence type="ECO:0000256" key="10">
    <source>
        <dbReference type="ARBA" id="ARBA00023204"/>
    </source>
</evidence>
<keyword evidence="5 14" id="KW-0547">Nucleotide-binding</keyword>
<keyword evidence="10 14" id="KW-0234">DNA repair</keyword>
<dbReference type="GO" id="GO:0071897">
    <property type="term" value="P:DNA biosynthetic process"/>
    <property type="evidence" value="ECO:0007669"/>
    <property type="project" value="InterPro"/>
</dbReference>
<feature type="binding site" evidence="14">
    <location>
        <position position="281"/>
    </location>
    <ligand>
        <name>ATP</name>
        <dbReference type="ChEBI" id="CHEBI:30616"/>
    </ligand>
</feature>
<dbReference type="FunFam" id="2.40.50.140:FF:000163">
    <property type="entry name" value="Probable DNA ligase"/>
    <property type="match status" value="1"/>
</dbReference>
<evidence type="ECO:0000256" key="9">
    <source>
        <dbReference type="ARBA" id="ARBA00023172"/>
    </source>
</evidence>
<dbReference type="Pfam" id="PF04679">
    <property type="entry name" value="DNA_ligase_A_C"/>
    <property type="match status" value="1"/>
</dbReference>
<evidence type="ECO:0000259" key="18">
    <source>
        <dbReference type="PROSITE" id="PS50160"/>
    </source>
</evidence>
<evidence type="ECO:0000256" key="8">
    <source>
        <dbReference type="ARBA" id="ARBA00022842"/>
    </source>
</evidence>
<accession>A0AAU8FXW3</accession>
<organism evidence="19">
    <name type="scientific">Cellulosimicrobium sp. ES-005</name>
    <dbReference type="NCBI Taxonomy" id="3163031"/>
    <lineage>
        <taxon>Bacteria</taxon>
        <taxon>Bacillati</taxon>
        <taxon>Actinomycetota</taxon>
        <taxon>Actinomycetes</taxon>
        <taxon>Micrococcales</taxon>
        <taxon>Promicromonosporaceae</taxon>
        <taxon>Cellulosimicrobium</taxon>
    </lineage>
</organism>
<evidence type="ECO:0000256" key="5">
    <source>
        <dbReference type="ARBA" id="ARBA00022741"/>
    </source>
</evidence>
<feature type="binding site" evidence="14">
    <location>
        <position position="310"/>
    </location>
    <ligand>
        <name>ATP</name>
        <dbReference type="ChEBI" id="CHEBI:30616"/>
    </ligand>
</feature>
<keyword evidence="3 14" id="KW-0235">DNA replication</keyword>
<dbReference type="InterPro" id="IPR012310">
    <property type="entry name" value="DNA_ligase_ATP-dep_cent"/>
</dbReference>
<dbReference type="GO" id="GO:0006310">
    <property type="term" value="P:DNA recombination"/>
    <property type="evidence" value="ECO:0007669"/>
    <property type="project" value="UniProtKB-UniRule"/>
</dbReference>
<dbReference type="EC" id="6.5.1.1" evidence="14"/>
<dbReference type="InterPro" id="IPR022865">
    <property type="entry name" value="DNA_ligae_ATP-dep_bac/arc"/>
</dbReference>
<dbReference type="NCBIfam" id="NF002868">
    <property type="entry name" value="PRK03180.1"/>
    <property type="match status" value="1"/>
</dbReference>
<feature type="binding site" evidence="14">
    <location>
        <position position="259"/>
    </location>
    <ligand>
        <name>ATP</name>
        <dbReference type="ChEBI" id="CHEBI:30616"/>
    </ligand>
</feature>
<feature type="region of interest" description="Disordered" evidence="17">
    <location>
        <begin position="232"/>
        <end position="254"/>
    </location>
</feature>
<sequence>MLLAEVAATSDAVAATRSRLAKRAAIADLLRRVAADVGPAGPAGTAGTADGTDGGSGRDEVEIAVAYLAGELRQRRTGLGWRSLRDLPTPAEEPSLTLTAVDAAFAHMADLSGPGSATARQAEAAALFGAATAREQSLLAGLVSGELRQGALDSVVVDAVAEAAGVPADAVRRAVMLAGATGPVARAALTAGSPESATEALATFRLTVGRPVRPMLAQSAPDVGAALEKLGAGPGAAAEDGDDDAGGEHPPSGTAVAVDVKLDGIRIQVHRDGDDVRVFTRSLDDITERVPEIVAATRSLPARALVLDGEALVVGPDGVPRPFQETAARSATQGERSAAEEAELAASLELSPFFFDALHVDGRDLLDEPLRDRLAVLDDVAGPHAVRRLVTADPDAATAFFEGAVAEGQEGVVVKSLDTPYAAGRRGAGWVKVKPRHTLDLVVLAVEQGSGRRRGWLSNIWLGARDPDGGFVMLGKTFKGMTDEMLEWQTRRFRELETSDDGYVVHVRPEQVVEIAFDGLQRSTRYPGGLALRFARVLRYRDDKTADEADTIDAVRALVR</sequence>
<feature type="binding site" evidence="14">
    <location>
        <position position="266"/>
    </location>
    <ligand>
        <name>ATP</name>
        <dbReference type="ChEBI" id="CHEBI:30616"/>
    </ligand>
</feature>
<evidence type="ECO:0000256" key="14">
    <source>
        <dbReference type="HAMAP-Rule" id="MF_00407"/>
    </source>
</evidence>
<comment type="function">
    <text evidence="13 14">DNA ligase that seals nicks in double-stranded DNA during DNA replication, DNA recombination and DNA repair.</text>
</comment>
<comment type="cofactor">
    <cofactor evidence="14">
        <name>Mg(2+)</name>
        <dbReference type="ChEBI" id="CHEBI:18420"/>
    </cofactor>
</comment>
<comment type="catalytic activity">
    <reaction evidence="12 14 15">
        <text>ATP + (deoxyribonucleotide)n-3'-hydroxyl + 5'-phospho-(deoxyribonucleotide)m = (deoxyribonucleotide)n+m + AMP + diphosphate.</text>
        <dbReference type="EC" id="6.5.1.1"/>
    </reaction>
</comment>
<keyword evidence="4 14" id="KW-0479">Metal-binding</keyword>
<evidence type="ECO:0000256" key="4">
    <source>
        <dbReference type="ARBA" id="ARBA00022723"/>
    </source>
</evidence>
<feature type="binding site" evidence="14">
    <location>
        <position position="426"/>
    </location>
    <ligand>
        <name>ATP</name>
        <dbReference type="ChEBI" id="CHEBI:30616"/>
    </ligand>
</feature>
<protein>
    <recommendedName>
        <fullName evidence="14">Probable DNA ligase</fullName>
        <ecNumber evidence="14">6.5.1.1</ecNumber>
    </recommendedName>
    <alternativeName>
        <fullName evidence="14">Polydeoxyribonucleotide synthase [ATP]</fullName>
    </alternativeName>
</protein>
<comment type="similarity">
    <text evidence="14 16">Belongs to the ATP-dependent DNA ligase family.</text>
</comment>
<dbReference type="InterPro" id="IPR036599">
    <property type="entry name" value="DNA_ligase_N_sf"/>
</dbReference>
<keyword evidence="6 14" id="KW-0227">DNA damage</keyword>
<evidence type="ECO:0000256" key="2">
    <source>
        <dbReference type="ARBA" id="ARBA00022618"/>
    </source>
</evidence>
<evidence type="ECO:0000256" key="13">
    <source>
        <dbReference type="ARBA" id="ARBA00054532"/>
    </source>
</evidence>
<evidence type="ECO:0000256" key="17">
    <source>
        <dbReference type="SAM" id="MobiDB-lite"/>
    </source>
</evidence>
<dbReference type="GO" id="GO:0051301">
    <property type="term" value="P:cell division"/>
    <property type="evidence" value="ECO:0007669"/>
    <property type="project" value="UniProtKB-KW"/>
</dbReference>
<dbReference type="Gene3D" id="2.40.50.140">
    <property type="entry name" value="Nucleic acid-binding proteins"/>
    <property type="match status" value="1"/>
</dbReference>
<feature type="domain" description="ATP-dependent DNA ligase family profile" evidence="18">
    <location>
        <begin position="353"/>
        <end position="466"/>
    </location>
</feature>
<dbReference type="PANTHER" id="PTHR45674">
    <property type="entry name" value="DNA LIGASE 1/3 FAMILY MEMBER"/>
    <property type="match status" value="1"/>
</dbReference>
<dbReference type="EMBL" id="CP159290">
    <property type="protein sequence ID" value="XCH28329.1"/>
    <property type="molecule type" value="Genomic_DNA"/>
</dbReference>